<feature type="signal peptide" evidence="1">
    <location>
        <begin position="1"/>
        <end position="18"/>
    </location>
</feature>
<evidence type="ECO:0000256" key="1">
    <source>
        <dbReference type="SAM" id="SignalP"/>
    </source>
</evidence>
<organism evidence="2 3">
    <name type="scientific">Proteus vulgaris</name>
    <dbReference type="NCBI Taxonomy" id="585"/>
    <lineage>
        <taxon>Bacteria</taxon>
        <taxon>Pseudomonadati</taxon>
        <taxon>Pseudomonadota</taxon>
        <taxon>Gammaproteobacteria</taxon>
        <taxon>Enterobacterales</taxon>
        <taxon>Morganellaceae</taxon>
        <taxon>Proteus</taxon>
    </lineage>
</organism>
<protein>
    <recommendedName>
        <fullName evidence="4">Lipoprotein</fullName>
    </recommendedName>
</protein>
<dbReference type="RefSeq" id="WP_104731789.1">
    <property type="nucleotide sequence ID" value="NZ_UGTW01000001.1"/>
</dbReference>
<evidence type="ECO:0008006" key="4">
    <source>
        <dbReference type="Google" id="ProtNLM"/>
    </source>
</evidence>
<proteinExistence type="predicted"/>
<feature type="chain" id="PRO_5016971640" description="Lipoprotein" evidence="1">
    <location>
        <begin position="19"/>
        <end position="101"/>
    </location>
</feature>
<dbReference type="AlphaFoldDB" id="A0A379FCM0"/>
<sequence>MKNIILLLITLASISANAANKIDLTNEDDFKLITTIMKASECNTYSSLYKFQQENNVPNGGEFIDNFMDNEAKKKNSTLVDMTNDCQKALLDFAEITSSKN</sequence>
<dbReference type="EMBL" id="UGTW01000001">
    <property type="protein sequence ID" value="SUC17335.1"/>
    <property type="molecule type" value="Genomic_DNA"/>
</dbReference>
<gene>
    <name evidence="2" type="ORF">NCTC10376_03278</name>
</gene>
<keyword evidence="1" id="KW-0732">Signal</keyword>
<accession>A0A379FCM0</accession>
<dbReference type="Proteomes" id="UP000254331">
    <property type="component" value="Unassembled WGS sequence"/>
</dbReference>
<evidence type="ECO:0000313" key="2">
    <source>
        <dbReference type="EMBL" id="SUC17335.1"/>
    </source>
</evidence>
<evidence type="ECO:0000313" key="3">
    <source>
        <dbReference type="Proteomes" id="UP000254331"/>
    </source>
</evidence>
<name>A0A379FCM0_PROVU</name>
<reference evidence="2 3" key="1">
    <citation type="submission" date="2018-06" db="EMBL/GenBank/DDBJ databases">
        <authorList>
            <consortium name="Pathogen Informatics"/>
            <person name="Doyle S."/>
        </authorList>
    </citation>
    <scope>NUCLEOTIDE SEQUENCE [LARGE SCALE GENOMIC DNA]</scope>
    <source>
        <strain evidence="2 3">NCTC10376</strain>
    </source>
</reference>